<accession>A0ABT8CU76</accession>
<dbReference type="Proteomes" id="UP001242368">
    <property type="component" value="Unassembled WGS sequence"/>
</dbReference>
<reference evidence="2" key="1">
    <citation type="journal article" date="2019" name="Int. J. Syst. Evol. Microbiol.">
        <title>The Global Catalogue of Microorganisms (GCM) 10K type strain sequencing project: providing services to taxonomists for standard genome sequencing and annotation.</title>
        <authorList>
            <consortium name="The Broad Institute Genomics Platform"/>
            <consortium name="The Broad Institute Genome Sequencing Center for Infectious Disease"/>
            <person name="Wu L."/>
            <person name="Ma J."/>
        </authorList>
    </citation>
    <scope>NUCLEOTIDE SEQUENCE [LARGE SCALE GENOMIC DNA]</scope>
    <source>
        <strain evidence="2">CECT 7184</strain>
    </source>
</reference>
<name>A0ABT8CU76_9FLAO</name>
<protein>
    <submittedName>
        <fullName evidence="1">Uncharacterized protein</fullName>
    </submittedName>
</protein>
<gene>
    <name evidence="1" type="ORF">QW060_11235</name>
</gene>
<dbReference type="EMBL" id="JAUFQU010000001">
    <property type="protein sequence ID" value="MDN3707696.1"/>
    <property type="molecule type" value="Genomic_DNA"/>
</dbReference>
<evidence type="ECO:0000313" key="1">
    <source>
        <dbReference type="EMBL" id="MDN3707696.1"/>
    </source>
</evidence>
<proteinExistence type="predicted"/>
<comment type="caution">
    <text evidence="1">The sequence shown here is derived from an EMBL/GenBank/DDBJ whole genome shotgun (WGS) entry which is preliminary data.</text>
</comment>
<keyword evidence="2" id="KW-1185">Reference proteome</keyword>
<dbReference type="RefSeq" id="WP_290363660.1">
    <property type="nucleotide sequence ID" value="NZ_JAUFQU010000001.1"/>
</dbReference>
<organism evidence="1 2">
    <name type="scientific">Paenimyroides ceti</name>
    <dbReference type="NCBI Taxonomy" id="395087"/>
    <lineage>
        <taxon>Bacteria</taxon>
        <taxon>Pseudomonadati</taxon>
        <taxon>Bacteroidota</taxon>
        <taxon>Flavobacteriia</taxon>
        <taxon>Flavobacteriales</taxon>
        <taxon>Flavobacteriaceae</taxon>
        <taxon>Paenimyroides</taxon>
    </lineage>
</organism>
<evidence type="ECO:0000313" key="2">
    <source>
        <dbReference type="Proteomes" id="UP001242368"/>
    </source>
</evidence>
<sequence>MRAILFLLFVTSVCFGQDRKLLKGTVSTQHEITDPVRVVNVTSGEEVYTGRKGSYQIKAKLNDVLSFSHIEFIEQKITISDPILKRNRLDIFLSSNMTVLKELYIDKTDTLNASLGFGKMDMTPAEKSLYASNQFSPGEGVTGVKLDGLLNRLSGRHKMLKNWLKLETNETNVKKFKQIFPEEYLQEELKIKPEDFNLFIYTIVEQEGFDIHMVQKSITYIQFLQEHARNFRKSMEYEN</sequence>